<dbReference type="PANTHER" id="PTHR23430">
    <property type="entry name" value="HISTONE H2A"/>
    <property type="match status" value="1"/>
</dbReference>
<evidence type="ECO:0000256" key="6">
    <source>
        <dbReference type="ARBA" id="ARBA00022454"/>
    </source>
</evidence>
<evidence type="ECO:0000259" key="12">
    <source>
        <dbReference type="Pfam" id="PF16211"/>
    </source>
</evidence>
<feature type="non-terminal residue" evidence="13">
    <location>
        <position position="1"/>
    </location>
</feature>
<protein>
    <recommendedName>
        <fullName evidence="10">Histone H2A</fullName>
    </recommendedName>
</protein>
<evidence type="ECO:0000313" key="13">
    <source>
        <dbReference type="EMBL" id="KAI7838269.1"/>
    </source>
</evidence>
<dbReference type="SUPFAM" id="SSF47113">
    <property type="entry name" value="Histone-fold"/>
    <property type="match status" value="1"/>
</dbReference>
<dbReference type="GO" id="GO:0003677">
    <property type="term" value="F:DNA binding"/>
    <property type="evidence" value="ECO:0007669"/>
    <property type="project" value="UniProtKB-KW"/>
</dbReference>
<evidence type="ECO:0000256" key="9">
    <source>
        <dbReference type="ARBA" id="ARBA00023269"/>
    </source>
</evidence>
<gene>
    <name evidence="13" type="ORF">COHA_007957</name>
</gene>
<keyword evidence="8 10" id="KW-0539">Nucleus</keyword>
<dbReference type="GO" id="GO:0005634">
    <property type="term" value="C:nucleus"/>
    <property type="evidence" value="ECO:0007669"/>
    <property type="project" value="UniProtKB-SubCell"/>
</dbReference>
<dbReference type="GO" id="GO:0000786">
    <property type="term" value="C:nucleosome"/>
    <property type="evidence" value="ECO:0007669"/>
    <property type="project" value="UniProtKB-KW"/>
</dbReference>
<dbReference type="InterPro" id="IPR009072">
    <property type="entry name" value="Histone-fold"/>
</dbReference>
<sequence>KAVSKSSKAGLQFPVGRIARYLKKGRYAERIGAGAPVYLAAVLEYLAAEVLELAGNAARDNKKTRIIPRHIQLAVRNDEELSKLLAGVTIAEGGVLPNIHSVLLPKKSGKKAEA</sequence>
<feature type="domain" description="Histone H2A C-terminal" evidence="12">
    <location>
        <begin position="79"/>
        <end position="112"/>
    </location>
</feature>
<comment type="caution">
    <text evidence="13">The sequence shown here is derived from an EMBL/GenBank/DDBJ whole genome shotgun (WGS) entry which is preliminary data.</text>
</comment>
<dbReference type="GO" id="GO:0046982">
    <property type="term" value="F:protein heterodimerization activity"/>
    <property type="evidence" value="ECO:0007669"/>
    <property type="project" value="InterPro"/>
</dbReference>
<evidence type="ECO:0000256" key="10">
    <source>
        <dbReference type="RuleBase" id="RU003767"/>
    </source>
</evidence>
<comment type="subunit">
    <text evidence="5 10">The nucleosome is a histone octamer containing two molecules each of H2A, H2B, H3 and H4 assembled in one H3-H4 heterotetramer and two H2A-H2B heterodimers. The octamer wraps approximately 147 bp of DNA.</text>
</comment>
<organism evidence="13 14">
    <name type="scientific">Chlorella ohadii</name>
    <dbReference type="NCBI Taxonomy" id="2649997"/>
    <lineage>
        <taxon>Eukaryota</taxon>
        <taxon>Viridiplantae</taxon>
        <taxon>Chlorophyta</taxon>
        <taxon>core chlorophytes</taxon>
        <taxon>Trebouxiophyceae</taxon>
        <taxon>Chlorellales</taxon>
        <taxon>Chlorellaceae</taxon>
        <taxon>Chlorella clade</taxon>
        <taxon>Chlorella</taxon>
    </lineage>
</organism>
<dbReference type="InterPro" id="IPR002119">
    <property type="entry name" value="Histone_H2A"/>
</dbReference>
<proteinExistence type="inferred from homology"/>
<keyword evidence="6 10" id="KW-0158">Chromosome</keyword>
<dbReference type="PROSITE" id="PS00046">
    <property type="entry name" value="HISTONE_H2A"/>
    <property type="match status" value="1"/>
</dbReference>
<name>A0AAD5DKV5_9CHLO</name>
<dbReference type="InterPro" id="IPR007125">
    <property type="entry name" value="H2A/H2B/H3"/>
</dbReference>
<dbReference type="Proteomes" id="UP001205105">
    <property type="component" value="Unassembled WGS sequence"/>
</dbReference>
<keyword evidence="7 10" id="KW-0238">DNA-binding</keyword>
<evidence type="ECO:0000256" key="5">
    <source>
        <dbReference type="ARBA" id="ARBA00011538"/>
    </source>
</evidence>
<dbReference type="FunFam" id="1.10.20.10:FF:000009">
    <property type="entry name" value="Histone H2A"/>
    <property type="match status" value="1"/>
</dbReference>
<comment type="similarity">
    <text evidence="4 10">Belongs to the histone H2A family.</text>
</comment>
<evidence type="ECO:0000256" key="1">
    <source>
        <dbReference type="ARBA" id="ARBA00002001"/>
    </source>
</evidence>
<reference evidence="13" key="1">
    <citation type="submission" date="2020-11" db="EMBL/GenBank/DDBJ databases">
        <title>Chlorella ohadii genome sequencing and assembly.</title>
        <authorList>
            <person name="Murik O."/>
            <person name="Treves H."/>
            <person name="Kedem I."/>
            <person name="Shotland Y."/>
            <person name="Kaplan A."/>
        </authorList>
    </citation>
    <scope>NUCLEOTIDE SEQUENCE</scope>
    <source>
        <strain evidence="13">1</strain>
    </source>
</reference>
<dbReference type="Pfam" id="PF00125">
    <property type="entry name" value="Histone"/>
    <property type="match status" value="1"/>
</dbReference>
<dbReference type="InterPro" id="IPR032458">
    <property type="entry name" value="Histone_H2A_CS"/>
</dbReference>
<dbReference type="GO" id="GO:0030527">
    <property type="term" value="F:structural constituent of chromatin"/>
    <property type="evidence" value="ECO:0007669"/>
    <property type="project" value="InterPro"/>
</dbReference>
<evidence type="ECO:0000256" key="3">
    <source>
        <dbReference type="ARBA" id="ARBA00004286"/>
    </source>
</evidence>
<dbReference type="InterPro" id="IPR032454">
    <property type="entry name" value="Histone_H2A_C"/>
</dbReference>
<keyword evidence="9 10" id="KW-0544">Nucleosome core</keyword>
<comment type="function">
    <text evidence="1">Core component of nucleosome. Nucleosomes wrap and compact DNA into chromatin, limiting DNA accessibility to the cellular machineries which require DNA as a template. Histones thereby play a central role in transcription regulation, DNA repair, DNA replication and chromosomal stability. DNA accessibility is regulated via a complex set of post-translational modifications of histones, also called histone code, and nucleosome remodeling.</text>
</comment>
<accession>A0AAD5DKV5</accession>
<evidence type="ECO:0000313" key="14">
    <source>
        <dbReference type="Proteomes" id="UP001205105"/>
    </source>
</evidence>
<evidence type="ECO:0000256" key="4">
    <source>
        <dbReference type="ARBA" id="ARBA00010691"/>
    </source>
</evidence>
<evidence type="ECO:0000259" key="11">
    <source>
        <dbReference type="Pfam" id="PF00125"/>
    </source>
</evidence>
<dbReference type="Gene3D" id="1.10.20.10">
    <property type="entry name" value="Histone, subunit A"/>
    <property type="match status" value="1"/>
</dbReference>
<comment type="subcellular location">
    <subcellularLocation>
        <location evidence="3">Chromosome</location>
    </subcellularLocation>
    <subcellularLocation>
        <location evidence="2 10">Nucleus</location>
    </subcellularLocation>
</comment>
<evidence type="ECO:0000256" key="7">
    <source>
        <dbReference type="ARBA" id="ARBA00023125"/>
    </source>
</evidence>
<dbReference type="CDD" id="cd00074">
    <property type="entry name" value="HFD_H2A"/>
    <property type="match status" value="1"/>
</dbReference>
<dbReference type="EMBL" id="JADXDR010000131">
    <property type="protein sequence ID" value="KAI7838269.1"/>
    <property type="molecule type" value="Genomic_DNA"/>
</dbReference>
<evidence type="ECO:0000256" key="8">
    <source>
        <dbReference type="ARBA" id="ARBA00023242"/>
    </source>
</evidence>
<evidence type="ECO:0000256" key="2">
    <source>
        <dbReference type="ARBA" id="ARBA00004123"/>
    </source>
</evidence>
<dbReference type="SMART" id="SM00414">
    <property type="entry name" value="H2A"/>
    <property type="match status" value="1"/>
</dbReference>
<feature type="domain" description="Core Histone H2A/H2B/H3" evidence="11">
    <location>
        <begin position="3"/>
        <end position="76"/>
    </location>
</feature>
<dbReference type="PRINTS" id="PR00620">
    <property type="entry name" value="HISTONEH2A"/>
</dbReference>
<dbReference type="AlphaFoldDB" id="A0AAD5DKV5"/>
<keyword evidence="14" id="KW-1185">Reference proteome</keyword>
<dbReference type="Pfam" id="PF16211">
    <property type="entry name" value="Histone_H2A_C"/>
    <property type="match status" value="1"/>
</dbReference>